<keyword evidence="2" id="KW-0812">Transmembrane</keyword>
<reference evidence="3 4" key="1">
    <citation type="journal article" date="2024" name="Nat. Commun.">
        <title>Phylogenomics reveals the evolutionary origins of lichenization in chlorophyte algae.</title>
        <authorList>
            <person name="Puginier C."/>
            <person name="Libourel C."/>
            <person name="Otte J."/>
            <person name="Skaloud P."/>
            <person name="Haon M."/>
            <person name="Grisel S."/>
            <person name="Petersen M."/>
            <person name="Berrin J.G."/>
            <person name="Delaux P.M."/>
            <person name="Dal Grande F."/>
            <person name="Keller J."/>
        </authorList>
    </citation>
    <scope>NUCLEOTIDE SEQUENCE [LARGE SCALE GENOMIC DNA]</scope>
    <source>
        <strain evidence="3 4">SAG 2043</strain>
    </source>
</reference>
<comment type="caution">
    <text evidence="3">The sequence shown here is derived from an EMBL/GenBank/DDBJ whole genome shotgun (WGS) entry which is preliminary data.</text>
</comment>
<evidence type="ECO:0000313" key="4">
    <source>
        <dbReference type="Proteomes" id="UP001489004"/>
    </source>
</evidence>
<accession>A0AAW1QET2</accession>
<evidence type="ECO:0000256" key="1">
    <source>
        <dbReference type="SAM" id="MobiDB-lite"/>
    </source>
</evidence>
<dbReference type="Proteomes" id="UP001489004">
    <property type="component" value="Unassembled WGS sequence"/>
</dbReference>
<dbReference type="AlphaFoldDB" id="A0AAW1QET2"/>
<protein>
    <submittedName>
        <fullName evidence="3">Uncharacterized protein</fullName>
    </submittedName>
</protein>
<proteinExistence type="predicted"/>
<evidence type="ECO:0000256" key="2">
    <source>
        <dbReference type="SAM" id="Phobius"/>
    </source>
</evidence>
<name>A0AAW1QET2_9CHLO</name>
<gene>
    <name evidence="3" type="ORF">WJX72_004009</name>
</gene>
<dbReference type="EMBL" id="JALJOR010000003">
    <property type="protein sequence ID" value="KAK9819930.1"/>
    <property type="molecule type" value="Genomic_DNA"/>
</dbReference>
<organism evidence="3 4">
    <name type="scientific">[Myrmecia] bisecta</name>
    <dbReference type="NCBI Taxonomy" id="41462"/>
    <lineage>
        <taxon>Eukaryota</taxon>
        <taxon>Viridiplantae</taxon>
        <taxon>Chlorophyta</taxon>
        <taxon>core chlorophytes</taxon>
        <taxon>Trebouxiophyceae</taxon>
        <taxon>Trebouxiales</taxon>
        <taxon>Trebouxiaceae</taxon>
        <taxon>Myrmecia</taxon>
    </lineage>
</organism>
<sequence length="184" mass="20535">MSSAEKVPLKFGTDEKARNALNNLSSSLAHEDVEAPSYLSTNAPKAKQQTLADRIKYELTNNWWLWGAIIFSVLLIGGLVTFRSSLYSTAGHGLPSLAVKENAGEACATECQEAAHTADLALHDDAKHDEMKSKEAYEICYNKCVADETKEVAEEREKFKAEEEALEREAEEKDKEHEKKEKDD</sequence>
<keyword evidence="2" id="KW-1133">Transmembrane helix</keyword>
<evidence type="ECO:0000313" key="3">
    <source>
        <dbReference type="EMBL" id="KAK9819930.1"/>
    </source>
</evidence>
<keyword evidence="4" id="KW-1185">Reference proteome</keyword>
<feature type="region of interest" description="Disordered" evidence="1">
    <location>
        <begin position="154"/>
        <end position="184"/>
    </location>
</feature>
<keyword evidence="2" id="KW-0472">Membrane</keyword>
<feature type="transmembrane region" description="Helical" evidence="2">
    <location>
        <begin position="63"/>
        <end position="82"/>
    </location>
</feature>